<feature type="domain" description="Carbohydrate kinase PfkB" evidence="7">
    <location>
        <begin position="5"/>
        <end position="307"/>
    </location>
</feature>
<proteinExistence type="inferred from homology"/>
<dbReference type="GO" id="GO:0005524">
    <property type="term" value="F:ATP binding"/>
    <property type="evidence" value="ECO:0007669"/>
    <property type="project" value="UniProtKB-KW"/>
</dbReference>
<protein>
    <submittedName>
        <fullName evidence="8">Putative Fructokinase</fullName>
    </submittedName>
</protein>
<evidence type="ECO:0000313" key="9">
    <source>
        <dbReference type="Proteomes" id="UP000015001"/>
    </source>
</evidence>
<dbReference type="SUPFAM" id="SSF53613">
    <property type="entry name" value="Ribokinase-like"/>
    <property type="match status" value="1"/>
</dbReference>
<evidence type="ECO:0000313" key="8">
    <source>
        <dbReference type="EMBL" id="EPJ40160.1"/>
    </source>
</evidence>
<name>S4MWD2_9ACTN</name>
<reference evidence="8 9" key="1">
    <citation type="submission" date="2013-02" db="EMBL/GenBank/DDBJ databases">
        <title>Draft Genome Sequence of Streptomyces afghaniensis, Which Produces Compounds of the Julimycin B-Complex.</title>
        <authorList>
            <person name="Gruening B.A."/>
            <person name="Praeg A."/>
            <person name="Erxleben A."/>
            <person name="Guenther S."/>
            <person name="Fiedler H.-P."/>
            <person name="Goodfellow M."/>
            <person name="Mueller M."/>
        </authorList>
    </citation>
    <scope>NUCLEOTIDE SEQUENCE [LARGE SCALE GENOMIC DNA]</scope>
    <source>
        <strain evidence="8 9">772</strain>
    </source>
</reference>
<dbReference type="InterPro" id="IPR029056">
    <property type="entry name" value="Ribokinase-like"/>
</dbReference>
<dbReference type="InterPro" id="IPR002173">
    <property type="entry name" value="Carboh/pur_kinase_PfkB_CS"/>
</dbReference>
<dbReference type="Pfam" id="PF00294">
    <property type="entry name" value="PfkB"/>
    <property type="match status" value="1"/>
</dbReference>
<evidence type="ECO:0000256" key="6">
    <source>
        <dbReference type="RuleBase" id="RU003704"/>
    </source>
</evidence>
<keyword evidence="9" id="KW-1185">Reference proteome</keyword>
<evidence type="ECO:0000256" key="4">
    <source>
        <dbReference type="ARBA" id="ARBA00022777"/>
    </source>
</evidence>
<dbReference type="GO" id="GO:0006000">
    <property type="term" value="P:fructose metabolic process"/>
    <property type="evidence" value="ECO:0007669"/>
    <property type="project" value="UniProtKB-ARBA"/>
</dbReference>
<dbReference type="EMBL" id="AOPY01001388">
    <property type="protein sequence ID" value="EPJ40160.1"/>
    <property type="molecule type" value="Genomic_DNA"/>
</dbReference>
<dbReference type="OrthoDB" id="9795789at2"/>
<dbReference type="CDD" id="cd01167">
    <property type="entry name" value="bac_FRK"/>
    <property type="match status" value="1"/>
</dbReference>
<evidence type="ECO:0000256" key="2">
    <source>
        <dbReference type="ARBA" id="ARBA00022679"/>
    </source>
</evidence>
<keyword evidence="3" id="KW-0547">Nucleotide-binding</keyword>
<dbReference type="PANTHER" id="PTHR43085:SF1">
    <property type="entry name" value="PSEUDOURIDINE KINASE-RELATED"/>
    <property type="match status" value="1"/>
</dbReference>
<dbReference type="AlphaFoldDB" id="S4MWD2"/>
<dbReference type="Gene3D" id="3.40.1190.20">
    <property type="match status" value="1"/>
</dbReference>
<evidence type="ECO:0000256" key="5">
    <source>
        <dbReference type="ARBA" id="ARBA00022840"/>
    </source>
</evidence>
<dbReference type="InterPro" id="IPR011611">
    <property type="entry name" value="PfkB_dom"/>
</dbReference>
<keyword evidence="4 6" id="KW-0418">Kinase</keyword>
<evidence type="ECO:0000256" key="3">
    <source>
        <dbReference type="ARBA" id="ARBA00022741"/>
    </source>
</evidence>
<accession>S4MWD2</accession>
<keyword evidence="5" id="KW-0067">ATP-binding</keyword>
<evidence type="ECO:0000256" key="1">
    <source>
        <dbReference type="ARBA" id="ARBA00010688"/>
    </source>
</evidence>
<dbReference type="HOGENOM" id="CLU_027634_6_2_11"/>
<gene>
    <name evidence="8" type="ORF">STAFG_2785</name>
</gene>
<dbReference type="PATRIC" id="fig|1283301.3.peg.2757"/>
<keyword evidence="2 6" id="KW-0808">Transferase</keyword>
<dbReference type="PANTHER" id="PTHR43085">
    <property type="entry name" value="HEXOKINASE FAMILY MEMBER"/>
    <property type="match status" value="1"/>
</dbReference>
<dbReference type="InterPro" id="IPR050306">
    <property type="entry name" value="PfkB_Carbo_kinase"/>
</dbReference>
<dbReference type="RefSeq" id="WP_020271748.1">
    <property type="nucleotide sequence ID" value="NZ_KE354137.1"/>
</dbReference>
<dbReference type="PROSITE" id="PS00584">
    <property type="entry name" value="PFKB_KINASES_2"/>
    <property type="match status" value="1"/>
</dbReference>
<comment type="similarity">
    <text evidence="1 6">Belongs to the carbohydrate kinase PfkB family.</text>
</comment>
<evidence type="ECO:0000259" key="7">
    <source>
        <dbReference type="Pfam" id="PF00294"/>
    </source>
</evidence>
<organism evidence="8 9">
    <name type="scientific">Streptomyces afghaniensis 772</name>
    <dbReference type="NCBI Taxonomy" id="1283301"/>
    <lineage>
        <taxon>Bacteria</taxon>
        <taxon>Bacillati</taxon>
        <taxon>Actinomycetota</taxon>
        <taxon>Actinomycetes</taxon>
        <taxon>Kitasatosporales</taxon>
        <taxon>Streptomycetaceae</taxon>
        <taxon>Streptomyces</taxon>
    </lineage>
</organism>
<dbReference type="Proteomes" id="UP000015001">
    <property type="component" value="Unassembled WGS sequence"/>
</dbReference>
<dbReference type="PRINTS" id="PR00990">
    <property type="entry name" value="RIBOKINASE"/>
</dbReference>
<dbReference type="InterPro" id="IPR002139">
    <property type="entry name" value="Ribo/fructo_kinase"/>
</dbReference>
<dbReference type="GO" id="GO:0008865">
    <property type="term" value="F:fructokinase activity"/>
    <property type="evidence" value="ECO:0007669"/>
    <property type="project" value="UniProtKB-ARBA"/>
</dbReference>
<comment type="caution">
    <text evidence="8">The sequence shown here is derived from an EMBL/GenBank/DDBJ whole genome shotgun (WGS) entry which is preliminary data.</text>
</comment>
<sequence length="328" mass="34045">MCPRQITVLGECVADAFTQSTGARNELALRVLPGGGPANTAVALARLGTPARFLARLSGDVFGRLFRAHLEASGVDLSHAVEAAEPSTLAVAELDAQGQAVFSFHAQATADWQWTSAELAGVDLAGTSCVHTGSLALVKDPGAGVVEDFLAAAAPRATISIDPNVRPLLVHPEVYRARLARWCGLADVLRLSEDDLDLLLPGTPPEQACDTWHAAGARLVVITRGADGALASLDGERVRVPAVATPVVDTVGAGDSFTAGLLHHLGTRGLLGGRLTDLRLGEVEAACLFAAQVAALTCSVAGPNPPWQDQSAQLTTDEGVVRHLDSTR</sequence>